<feature type="coiled-coil region" evidence="9">
    <location>
        <begin position="732"/>
        <end position="770"/>
    </location>
</feature>
<dbReference type="InterPro" id="IPR041741">
    <property type="entry name" value="SMC3_ABC_euk"/>
</dbReference>
<dbReference type="EMBL" id="JASJQH010000340">
    <property type="protein sequence ID" value="KAK9764937.1"/>
    <property type="molecule type" value="Genomic_DNA"/>
</dbReference>
<reference evidence="11 12" key="1">
    <citation type="submission" date="2023-04" db="EMBL/GenBank/DDBJ databases">
        <title>Genome of Basidiobolus ranarum AG-B5.</title>
        <authorList>
            <person name="Stajich J.E."/>
            <person name="Carter-House D."/>
            <person name="Gryganskyi A."/>
        </authorList>
    </citation>
    <scope>NUCLEOTIDE SEQUENCE [LARGE SCALE GENOMIC DNA]</scope>
    <source>
        <strain evidence="11 12">AG-B5</strain>
    </source>
</reference>
<keyword evidence="6 8" id="KW-0539">Nucleus</keyword>
<dbReference type="SUPFAM" id="SSF75553">
    <property type="entry name" value="Smc hinge domain"/>
    <property type="match status" value="1"/>
</dbReference>
<dbReference type="PANTHER" id="PTHR43977">
    <property type="entry name" value="STRUCTURAL MAINTENANCE OF CHROMOSOMES PROTEIN 3"/>
    <property type="match status" value="1"/>
</dbReference>
<organism evidence="11 12">
    <name type="scientific">Basidiobolus ranarum</name>
    <dbReference type="NCBI Taxonomy" id="34480"/>
    <lineage>
        <taxon>Eukaryota</taxon>
        <taxon>Fungi</taxon>
        <taxon>Fungi incertae sedis</taxon>
        <taxon>Zoopagomycota</taxon>
        <taxon>Entomophthoromycotina</taxon>
        <taxon>Basidiobolomycetes</taxon>
        <taxon>Basidiobolales</taxon>
        <taxon>Basidiobolaceae</taxon>
        <taxon>Basidiobolus</taxon>
    </lineage>
</organism>
<evidence type="ECO:0000256" key="3">
    <source>
        <dbReference type="ARBA" id="ARBA00022618"/>
    </source>
</evidence>
<feature type="coiled-coil region" evidence="9">
    <location>
        <begin position="413"/>
        <end position="468"/>
    </location>
</feature>
<evidence type="ECO:0000256" key="6">
    <source>
        <dbReference type="ARBA" id="ARBA00023242"/>
    </source>
</evidence>
<sequence>MHIKQIIIQGFKSYKDQTVIEPFSSRHNVIVGRNGSGKSNFFAAIRFVLSDAYTNMGREERQALLHEGTGPATMSAYVEIIFDNTDNRFPTGREEVVLRRTIGLKKDEYSLDKKSASKSDVMNLLESAGFSRSNPYYIVPQGRVTSLTHAKDNERLQLLKEVAGTRVYENRRQESLKIMEETDLKRRKIDELLAYIEERLAELEEEKEELRNYQELDRERRCLEYTIYQREQNEIGEALEEIEEDRKREVLGSNQKREKYNQRELEISEAESSIRELQQKIDLLSLEKQQLLEDKQEQVKILANIEMTVSDLEGDLSSDAGLQQRLSQELERITRSINDKEQELSRVTPEYESAVRRETELKEGLENGELQLQSLYAKQGRSTQFSSKAQRDRWLKKEISDIQSTFSVQTAQMSDLESEIQSLIERKASIENECRAIRERLDQRKLNLDTHSSEINQLKVQRDEQTDKRKELWREDAKFDSVVSNCREELRRNERTLTSAMDKNTSSGLQAIKRIADKLNLSGVYGPLYELFDVDDTFRTAVEVTAGGSLFHVVVDTDDTATKVLEALNRERVGRVTFMPLNRLKPHVPRYPESNDAIPMIQKLTFDNRFLKAIQQVFGKAIICPNLEVASKYSRSHNLNAITLEGDRVDRKGALTGGYHDTRRSRLETIKTIKSLKMKFESDESRAIEVKNDIAKMDQNITQILSKIQLSEAKRRQLQDSREPLQLELISKNKEESNIKEALDQKQKAFHNLQSSVRALNSQLETYQAELGTTLSTRLSVEEQRSLESLAKLTKQLREDLIRAASSRTDLETRRNILESELNVNLRRRHSELSVKIESMVGGDSDQLLDTKRQQLISTRRNISEVTSRLEEIEKELDDLISETRELGGKLENSKSEQLEHARSIQRQQKNVEKYLSKRTLLLQKKEECTKNIRELGVLPEEAFEKYQETGSQKLLKKLHKVNEGLKKYAHVNKKAFEQYNNFTKQRDALIKRKDELDTSANAIQDLIDVLDQRKDEAIERTFKQVAKYFAEIFEKLVPLGRGELILEQRIEREQGDDEDEEADRGGIIDNYTGVAIKVSFNSKTDEGLRMQQLSGGQKSLVALGLIFAIQQCDPAPFYLFDEIDANLDAVYRTAVASMIHELSETGQFITTTFRPEMLANSDKFYGVTFTNKVSRVNCITKEDALNFVEQEHAQEFIFLCFKPSSQLTIPSSTTACNLMGAKWITCCFTLQHVRYLNYDFARVQYLYL</sequence>
<keyword evidence="12" id="KW-1185">Reference proteome</keyword>
<dbReference type="InterPro" id="IPR024704">
    <property type="entry name" value="SMC"/>
</dbReference>
<evidence type="ECO:0000259" key="10">
    <source>
        <dbReference type="SMART" id="SM00968"/>
    </source>
</evidence>
<dbReference type="Pfam" id="PF06470">
    <property type="entry name" value="SMC_hinge"/>
    <property type="match status" value="1"/>
</dbReference>
<evidence type="ECO:0000256" key="8">
    <source>
        <dbReference type="PIRNR" id="PIRNR005719"/>
    </source>
</evidence>
<feature type="coiled-coil region" evidence="9">
    <location>
        <begin position="186"/>
        <end position="294"/>
    </location>
</feature>
<evidence type="ECO:0000256" key="9">
    <source>
        <dbReference type="SAM" id="Coils"/>
    </source>
</evidence>
<dbReference type="Gene3D" id="1.20.1060.20">
    <property type="match status" value="1"/>
</dbReference>
<evidence type="ECO:0000256" key="7">
    <source>
        <dbReference type="ARBA" id="ARBA00023306"/>
    </source>
</evidence>
<dbReference type="InterPro" id="IPR027417">
    <property type="entry name" value="P-loop_NTPase"/>
</dbReference>
<accession>A0ABR2WTU7</accession>
<evidence type="ECO:0000313" key="12">
    <source>
        <dbReference type="Proteomes" id="UP001479436"/>
    </source>
</evidence>
<keyword evidence="5 9" id="KW-0175">Coiled coil</keyword>
<dbReference type="InterPro" id="IPR036277">
    <property type="entry name" value="SMC_hinge_sf"/>
</dbReference>
<gene>
    <name evidence="11" type="primary">SMC3_1</name>
    <name evidence="11" type="ORF">K7432_007129</name>
</gene>
<name>A0ABR2WTU7_9FUNG</name>
<evidence type="ECO:0000256" key="2">
    <source>
        <dbReference type="ARBA" id="ARBA00005917"/>
    </source>
</evidence>
<protein>
    <recommendedName>
        <fullName evidence="8">Structural maintenance of chromosomes protein</fullName>
    </recommendedName>
</protein>
<feature type="domain" description="SMC hinge" evidence="10">
    <location>
        <begin position="522"/>
        <end position="634"/>
    </location>
</feature>
<dbReference type="Gene3D" id="3.40.50.300">
    <property type="entry name" value="P-loop containing nucleotide triphosphate hydrolases"/>
    <property type="match status" value="2"/>
</dbReference>
<comment type="caution">
    <text evidence="11">The sequence shown here is derived from an EMBL/GenBank/DDBJ whole genome shotgun (WGS) entry which is preliminary data.</text>
</comment>
<keyword evidence="4" id="KW-0498">Mitosis</keyword>
<comment type="subcellular location">
    <subcellularLocation>
        <location evidence="1 8">Nucleus</location>
    </subcellularLocation>
</comment>
<proteinExistence type="inferred from homology"/>
<dbReference type="InterPro" id="IPR010935">
    <property type="entry name" value="SMC_hinge"/>
</dbReference>
<feature type="coiled-coil region" evidence="9">
    <location>
        <begin position="856"/>
        <end position="890"/>
    </location>
</feature>
<keyword evidence="7" id="KW-0131">Cell cycle</keyword>
<dbReference type="Pfam" id="PF02463">
    <property type="entry name" value="SMC_N"/>
    <property type="match status" value="1"/>
</dbReference>
<keyword evidence="3" id="KW-0132">Cell division</keyword>
<dbReference type="InterPro" id="IPR003395">
    <property type="entry name" value="RecF/RecN/SMC_N"/>
</dbReference>
<dbReference type="CDD" id="cd03272">
    <property type="entry name" value="ABC_SMC3_euk"/>
    <property type="match status" value="1"/>
</dbReference>
<evidence type="ECO:0000256" key="1">
    <source>
        <dbReference type="ARBA" id="ARBA00004123"/>
    </source>
</evidence>
<dbReference type="SUPFAM" id="SSF52540">
    <property type="entry name" value="P-loop containing nucleoside triphosphate hydrolases"/>
    <property type="match status" value="1"/>
</dbReference>
<dbReference type="SMART" id="SM00968">
    <property type="entry name" value="SMC_hinge"/>
    <property type="match status" value="1"/>
</dbReference>
<evidence type="ECO:0000313" key="11">
    <source>
        <dbReference type="EMBL" id="KAK9764937.1"/>
    </source>
</evidence>
<evidence type="ECO:0000256" key="5">
    <source>
        <dbReference type="ARBA" id="ARBA00023054"/>
    </source>
</evidence>
<comment type="similarity">
    <text evidence="2">Belongs to the SMC family. SMC3 subfamily.</text>
</comment>
<dbReference type="Gene3D" id="3.30.70.1620">
    <property type="match status" value="1"/>
</dbReference>
<evidence type="ECO:0000256" key="4">
    <source>
        <dbReference type="ARBA" id="ARBA00022776"/>
    </source>
</evidence>
<dbReference type="PIRSF" id="PIRSF005719">
    <property type="entry name" value="SMC"/>
    <property type="match status" value="1"/>
</dbReference>
<dbReference type="Proteomes" id="UP001479436">
    <property type="component" value="Unassembled WGS sequence"/>
</dbReference>